<dbReference type="InterPro" id="IPR036291">
    <property type="entry name" value="NAD(P)-bd_dom_sf"/>
</dbReference>
<keyword evidence="2" id="KW-0560">Oxidoreductase</keyword>
<feature type="compositionally biased region" description="Basic and acidic residues" evidence="3">
    <location>
        <begin position="185"/>
        <end position="196"/>
    </location>
</feature>
<dbReference type="CDD" id="cd05233">
    <property type="entry name" value="SDR_c"/>
    <property type="match status" value="1"/>
</dbReference>
<name>A0A930YEZ1_9ACTN</name>
<feature type="region of interest" description="Disordered" evidence="3">
    <location>
        <begin position="182"/>
        <end position="201"/>
    </location>
</feature>
<dbReference type="InterPro" id="IPR002347">
    <property type="entry name" value="SDR_fam"/>
</dbReference>
<dbReference type="InterPro" id="IPR020904">
    <property type="entry name" value="Sc_DH/Rdtase_CS"/>
</dbReference>
<gene>
    <name evidence="4" type="ORF">ISU07_14480</name>
</gene>
<dbReference type="SUPFAM" id="SSF51735">
    <property type="entry name" value="NAD(P)-binding Rossmann-fold domains"/>
    <property type="match status" value="1"/>
</dbReference>
<sequence>MTRTDRPLALITGGSAGLGRALVHALHDRGWTVVTDARDAARLAEATRDLDAVAAIPGDIADPGHRAELVKAVGGQGLDLLVHNASTLGPTPMPALKDLETESLAAIWETNAGAPHALTRALVHDLQRNDGILLSLSSDAAVQHYGGWGGYGASKAALDHLTLTFGEETGVTAYVVDPGDMNTQMHRDAEPGEDLSHLPSPESVVPHLLALVDRRPRSGRYRAADIPTLTGVPA</sequence>
<comment type="caution">
    <text evidence="4">The sequence shown here is derived from an EMBL/GenBank/DDBJ whole genome shotgun (WGS) entry which is preliminary data.</text>
</comment>
<organism evidence="4 5">
    <name type="scientific">Nocardioides islandensis</name>
    <dbReference type="NCBI Taxonomy" id="433663"/>
    <lineage>
        <taxon>Bacteria</taxon>
        <taxon>Bacillati</taxon>
        <taxon>Actinomycetota</taxon>
        <taxon>Actinomycetes</taxon>
        <taxon>Propionibacteriales</taxon>
        <taxon>Nocardioidaceae</taxon>
        <taxon>Nocardioides</taxon>
    </lineage>
</organism>
<comment type="similarity">
    <text evidence="1">Belongs to the short-chain dehydrogenases/reductases (SDR) family.</text>
</comment>
<proteinExistence type="inferred from homology"/>
<dbReference type="RefSeq" id="WP_194707504.1">
    <property type="nucleotide sequence ID" value="NZ_JADKPN010000008.1"/>
</dbReference>
<keyword evidence="5" id="KW-1185">Reference proteome</keyword>
<dbReference type="PANTHER" id="PTHR44196">
    <property type="entry name" value="DEHYDROGENASE/REDUCTASE SDR FAMILY MEMBER 7B"/>
    <property type="match status" value="1"/>
</dbReference>
<evidence type="ECO:0000256" key="1">
    <source>
        <dbReference type="ARBA" id="ARBA00006484"/>
    </source>
</evidence>
<dbReference type="PRINTS" id="PR00081">
    <property type="entry name" value="GDHRDH"/>
</dbReference>
<dbReference type="GO" id="GO:0016020">
    <property type="term" value="C:membrane"/>
    <property type="evidence" value="ECO:0007669"/>
    <property type="project" value="TreeGrafter"/>
</dbReference>
<dbReference type="Gene3D" id="3.40.50.720">
    <property type="entry name" value="NAD(P)-binding Rossmann-like Domain"/>
    <property type="match status" value="1"/>
</dbReference>
<dbReference type="Proteomes" id="UP000640489">
    <property type="component" value="Unassembled WGS sequence"/>
</dbReference>
<evidence type="ECO:0000313" key="5">
    <source>
        <dbReference type="Proteomes" id="UP000640489"/>
    </source>
</evidence>
<reference evidence="4" key="1">
    <citation type="submission" date="2020-11" db="EMBL/GenBank/DDBJ databases">
        <title>Nocardioides sp. nov., isolated from Soil of Cynanchum wilfordii Hemsley rhizosphere.</title>
        <authorList>
            <person name="Lee J.-S."/>
            <person name="Suh M.K."/>
            <person name="Kim J.-S."/>
        </authorList>
    </citation>
    <scope>NUCLEOTIDE SEQUENCE</scope>
    <source>
        <strain evidence="4">KCTC 19275</strain>
    </source>
</reference>
<dbReference type="GO" id="GO:0016491">
    <property type="term" value="F:oxidoreductase activity"/>
    <property type="evidence" value="ECO:0007669"/>
    <property type="project" value="UniProtKB-KW"/>
</dbReference>
<dbReference type="AlphaFoldDB" id="A0A930YEZ1"/>
<dbReference type="PROSITE" id="PS00061">
    <property type="entry name" value="ADH_SHORT"/>
    <property type="match status" value="1"/>
</dbReference>
<evidence type="ECO:0000256" key="2">
    <source>
        <dbReference type="ARBA" id="ARBA00023002"/>
    </source>
</evidence>
<dbReference type="EMBL" id="JADKPN010000008">
    <property type="protein sequence ID" value="MBF4764337.1"/>
    <property type="molecule type" value="Genomic_DNA"/>
</dbReference>
<evidence type="ECO:0000256" key="3">
    <source>
        <dbReference type="SAM" id="MobiDB-lite"/>
    </source>
</evidence>
<evidence type="ECO:0000313" key="4">
    <source>
        <dbReference type="EMBL" id="MBF4764337.1"/>
    </source>
</evidence>
<protein>
    <submittedName>
        <fullName evidence="4">SDR family oxidoreductase</fullName>
    </submittedName>
</protein>
<dbReference type="Pfam" id="PF00106">
    <property type="entry name" value="adh_short"/>
    <property type="match status" value="1"/>
</dbReference>
<accession>A0A930YEZ1</accession>
<dbReference type="PANTHER" id="PTHR44196:SF1">
    <property type="entry name" value="DEHYDROGENASE_REDUCTASE SDR FAMILY MEMBER 7B"/>
    <property type="match status" value="1"/>
</dbReference>